<evidence type="ECO:0000256" key="2">
    <source>
        <dbReference type="SAM" id="Phobius"/>
    </source>
</evidence>
<dbReference type="InterPro" id="IPR036280">
    <property type="entry name" value="Multihaem_cyt_sf"/>
</dbReference>
<dbReference type="RefSeq" id="WP_215435834.1">
    <property type="nucleotide sequence ID" value="NZ_AP025943.1"/>
</dbReference>
<dbReference type="Gene3D" id="3.90.10.10">
    <property type="entry name" value="Cytochrome C3"/>
    <property type="match status" value="2"/>
</dbReference>
<name>A0ABN6QLC6_9BACT</name>
<dbReference type="SUPFAM" id="SSF48695">
    <property type="entry name" value="Multiheme cytochromes"/>
    <property type="match status" value="1"/>
</dbReference>
<dbReference type="PANTHER" id="PTHR39425">
    <property type="entry name" value="LIPOPROTEIN CYTOCHROME C"/>
    <property type="match status" value="1"/>
</dbReference>
<organism evidence="3 4">
    <name type="scientific">Akkermansia biwaensis</name>
    <dbReference type="NCBI Taxonomy" id="2946555"/>
    <lineage>
        <taxon>Bacteria</taxon>
        <taxon>Pseudomonadati</taxon>
        <taxon>Verrucomicrobiota</taxon>
        <taxon>Verrucomicrobiia</taxon>
        <taxon>Verrucomicrobiales</taxon>
        <taxon>Akkermansiaceae</taxon>
        <taxon>Akkermansia</taxon>
    </lineage>
</organism>
<keyword evidence="1" id="KW-0479">Metal-binding</keyword>
<accession>A0ABN6QLC6</accession>
<keyword evidence="2" id="KW-0472">Membrane</keyword>
<feature type="transmembrane region" description="Helical" evidence="2">
    <location>
        <begin position="12"/>
        <end position="34"/>
    </location>
</feature>
<evidence type="ECO:0000256" key="1">
    <source>
        <dbReference type="ARBA" id="ARBA00022723"/>
    </source>
</evidence>
<evidence type="ECO:0000313" key="4">
    <source>
        <dbReference type="Proteomes" id="UP001062263"/>
    </source>
</evidence>
<protein>
    <submittedName>
        <fullName evidence="3">Cytochrome c</fullName>
    </submittedName>
</protein>
<dbReference type="PRINTS" id="PR00609">
    <property type="entry name" value="CYTOCHROMEC3"/>
</dbReference>
<reference evidence="3" key="1">
    <citation type="submission" date="2022-06" db="EMBL/GenBank/DDBJ databases">
        <title>Akkermansia biwalacus sp. nov., an anaerobic mucin-degrading bacterium isolated from human intestine.</title>
        <authorList>
            <person name="Kobayashi Y."/>
            <person name="Inoue S."/>
            <person name="Kawahara T."/>
            <person name="Kohda N."/>
        </authorList>
    </citation>
    <scope>NUCLEOTIDE SEQUENCE</scope>
    <source>
        <strain evidence="3">WON2089</strain>
    </source>
</reference>
<gene>
    <name evidence="3" type="ORF">Abiwalacus_16320</name>
</gene>
<sequence>MANIFPPHANRRFYGIIALGMLVLALILGGVYYLNFYVKEHTPVQPVRFSHKLHAGDLKMGCTSCHAAALRSPRAGIPDTKSCLGCHQHILPNSPLIAPLRAAADPQFPGYTGEPVRWVMVNRLSGHAYFNHMAHLNRGIGCTSCHEDAAGMEVMKAPRDARMRWCLDCHRNPVPHLRPLEEAASSHYSAADYLRTHSVHDEEGRRIGTQHQLGEYLKRQWKIQPKTDCSTCHH</sequence>
<dbReference type="InterPro" id="IPR002322">
    <property type="entry name" value="Cyt_c_III"/>
</dbReference>
<dbReference type="Proteomes" id="UP001062263">
    <property type="component" value="Chromosome"/>
</dbReference>
<proteinExistence type="predicted"/>
<evidence type="ECO:0000313" key="3">
    <source>
        <dbReference type="EMBL" id="BDL44058.1"/>
    </source>
</evidence>
<keyword evidence="2" id="KW-0812">Transmembrane</keyword>
<dbReference type="PANTHER" id="PTHR39425:SF1">
    <property type="entry name" value="CYTOCHROME C7-LIKE DOMAIN-CONTAINING PROTEIN"/>
    <property type="match status" value="1"/>
</dbReference>
<keyword evidence="2" id="KW-1133">Transmembrane helix</keyword>
<keyword evidence="4" id="KW-1185">Reference proteome</keyword>
<dbReference type="EMBL" id="AP025943">
    <property type="protein sequence ID" value="BDL44058.1"/>
    <property type="molecule type" value="Genomic_DNA"/>
</dbReference>
<dbReference type="CDD" id="cd08168">
    <property type="entry name" value="Cytochrom_C3"/>
    <property type="match status" value="1"/>
</dbReference>